<sequence>MLSYLLSRTSKLTLLSPFSSPEVLEEDVPINWDNNSVMSEDFRYEPAALEEIERLESRDGRLFKPIKTASGGLYDPAGTAISKYAPVDIAVNMGTVTVKQEN</sequence>
<comment type="caution">
    <text evidence="1">The sequence shown here is derived from an EMBL/GenBank/DDBJ whole genome shotgun (WGS) entry which is preliminary data.</text>
</comment>
<evidence type="ECO:0000313" key="1">
    <source>
        <dbReference type="EMBL" id="KAG1302208.1"/>
    </source>
</evidence>
<accession>A0A9P6WZX6</accession>
<dbReference type="AlphaFoldDB" id="A0A9P6WZX6"/>
<evidence type="ECO:0000313" key="2">
    <source>
        <dbReference type="Proteomes" id="UP000716291"/>
    </source>
</evidence>
<name>A0A9P6WZX6_RHIOR</name>
<protein>
    <submittedName>
        <fullName evidence="1">Uncharacterized protein</fullName>
    </submittedName>
</protein>
<gene>
    <name evidence="1" type="ORF">G6F64_011126</name>
</gene>
<dbReference type="EMBL" id="JAANQT010002567">
    <property type="protein sequence ID" value="KAG1302208.1"/>
    <property type="molecule type" value="Genomic_DNA"/>
</dbReference>
<dbReference type="Proteomes" id="UP000716291">
    <property type="component" value="Unassembled WGS sequence"/>
</dbReference>
<proteinExistence type="predicted"/>
<organism evidence="1 2">
    <name type="scientific">Rhizopus oryzae</name>
    <name type="common">Mucormycosis agent</name>
    <name type="synonym">Rhizopus arrhizus var. delemar</name>
    <dbReference type="NCBI Taxonomy" id="64495"/>
    <lineage>
        <taxon>Eukaryota</taxon>
        <taxon>Fungi</taxon>
        <taxon>Fungi incertae sedis</taxon>
        <taxon>Mucoromycota</taxon>
        <taxon>Mucoromycotina</taxon>
        <taxon>Mucoromycetes</taxon>
        <taxon>Mucorales</taxon>
        <taxon>Mucorineae</taxon>
        <taxon>Rhizopodaceae</taxon>
        <taxon>Rhizopus</taxon>
    </lineage>
</organism>
<dbReference type="OrthoDB" id="2244744at2759"/>
<keyword evidence="2" id="KW-1185">Reference proteome</keyword>
<reference evidence="1" key="1">
    <citation type="journal article" date="2020" name="Microb. Genom.">
        <title>Genetic diversity of clinical and environmental Mucorales isolates obtained from an investigation of mucormycosis cases among solid organ transplant recipients.</title>
        <authorList>
            <person name="Nguyen M.H."/>
            <person name="Kaul D."/>
            <person name="Muto C."/>
            <person name="Cheng S.J."/>
            <person name="Richter R.A."/>
            <person name="Bruno V.M."/>
            <person name="Liu G."/>
            <person name="Beyhan S."/>
            <person name="Sundermann A.J."/>
            <person name="Mounaud S."/>
            <person name="Pasculle A.W."/>
            <person name="Nierman W.C."/>
            <person name="Driscoll E."/>
            <person name="Cumbie R."/>
            <person name="Clancy C.J."/>
            <person name="Dupont C.L."/>
        </authorList>
    </citation>
    <scope>NUCLEOTIDE SEQUENCE</scope>
    <source>
        <strain evidence="1">GL11</strain>
    </source>
</reference>